<dbReference type="STRING" id="1397108.IMCC12053_1329"/>
<dbReference type="PATRIC" id="fig|1397108.4.peg.1361"/>
<reference evidence="1 2" key="1">
    <citation type="submission" date="2015-05" db="EMBL/GenBank/DDBJ databases">
        <authorList>
            <person name="Wang D.B."/>
            <person name="Wang M."/>
        </authorList>
    </citation>
    <scope>NUCLEOTIDE SEQUENCE [LARGE SCALE GENOMIC DNA]</scope>
    <source>
        <strain evidence="1 2">IMCC 12053</strain>
    </source>
</reference>
<organism evidence="1 2">
    <name type="scientific">Celeribacter marinus</name>
    <dbReference type="NCBI Taxonomy" id="1397108"/>
    <lineage>
        <taxon>Bacteria</taxon>
        <taxon>Pseudomonadati</taxon>
        <taxon>Pseudomonadota</taxon>
        <taxon>Alphaproteobacteria</taxon>
        <taxon>Rhodobacterales</taxon>
        <taxon>Roseobacteraceae</taxon>
        <taxon>Celeribacter</taxon>
    </lineage>
</organism>
<dbReference type="Proteomes" id="UP000064920">
    <property type="component" value="Chromosome"/>
</dbReference>
<accession>A0A0N7HII0</accession>
<proteinExistence type="predicted"/>
<gene>
    <name evidence="1" type="ORF">IMCC12053_1329</name>
</gene>
<evidence type="ECO:0000313" key="1">
    <source>
        <dbReference type="EMBL" id="ALI55277.1"/>
    </source>
</evidence>
<protein>
    <submittedName>
        <fullName evidence="1">Uncharacterized protein</fullName>
    </submittedName>
</protein>
<sequence length="212" mass="22862">MTLSRLLVVFALLALSACGAAEPRWAGEAEVTRARYVSDGSASLTLFTVIGKRSGAGAHSGLLVNAPSQRAIFDPAGTFKHPHLPERNDVVYGMSDAAVAFYIDYHARETFDVIEQTIFVSPQVAEFALARIQSYGAVPKAQCARSISSILASLPGFEDVKSTMFPKKLTAYFASRGAVEQMHRDDSPDDNTGLIQAPDLRLRGDLIATLTQ</sequence>
<dbReference type="KEGG" id="cmar:IMCC12053_1329"/>
<dbReference type="OrthoDB" id="7666390at2"/>
<dbReference type="AlphaFoldDB" id="A0A0N7HII0"/>
<dbReference type="RefSeq" id="WP_062216924.1">
    <property type="nucleotide sequence ID" value="NZ_CP012023.1"/>
</dbReference>
<dbReference type="PROSITE" id="PS51257">
    <property type="entry name" value="PROKAR_LIPOPROTEIN"/>
    <property type="match status" value="1"/>
</dbReference>
<dbReference type="EMBL" id="CP012023">
    <property type="protein sequence ID" value="ALI55277.1"/>
    <property type="molecule type" value="Genomic_DNA"/>
</dbReference>
<evidence type="ECO:0000313" key="2">
    <source>
        <dbReference type="Proteomes" id="UP000064920"/>
    </source>
</evidence>
<keyword evidence="2" id="KW-1185">Reference proteome</keyword>
<name>A0A0N7HII0_9RHOB</name>